<dbReference type="Gene3D" id="3.40.390.10">
    <property type="entry name" value="Collagenase (Catalytic Domain)"/>
    <property type="match status" value="1"/>
</dbReference>
<sequence>MALLGGTLIHEYSHVAFIGQSALAGAFIGDYAYGPWNVRQLSRGQKLKNADNYRWFAIEQCWSVLCNREYQAPDQPRTGLPQQPPPEGGCDIM</sequence>
<accession>A0A0F4GB35</accession>
<dbReference type="OrthoDB" id="5357726at2759"/>
<dbReference type="GO" id="GO:0008237">
    <property type="term" value="F:metallopeptidase activity"/>
    <property type="evidence" value="ECO:0007669"/>
    <property type="project" value="InterPro"/>
</dbReference>
<protein>
    <submittedName>
        <fullName evidence="2">Uncharacterized protein</fullName>
    </submittedName>
</protein>
<evidence type="ECO:0000313" key="3">
    <source>
        <dbReference type="Proteomes" id="UP000033647"/>
    </source>
</evidence>
<proteinExistence type="predicted"/>
<organism evidence="2 3">
    <name type="scientific">Zymoseptoria brevis</name>
    <dbReference type="NCBI Taxonomy" id="1047168"/>
    <lineage>
        <taxon>Eukaryota</taxon>
        <taxon>Fungi</taxon>
        <taxon>Dikarya</taxon>
        <taxon>Ascomycota</taxon>
        <taxon>Pezizomycotina</taxon>
        <taxon>Dothideomycetes</taxon>
        <taxon>Dothideomycetidae</taxon>
        <taxon>Mycosphaerellales</taxon>
        <taxon>Mycosphaerellaceae</taxon>
        <taxon>Zymoseptoria</taxon>
    </lineage>
</organism>
<name>A0A0F4GB35_9PEZI</name>
<reference evidence="2 3" key="1">
    <citation type="submission" date="2015-03" db="EMBL/GenBank/DDBJ databases">
        <title>RNA-seq based gene annotation and comparative genomics of four Zymoseptoria species reveal species-specific pathogenicity related genes and transposable element activity.</title>
        <authorList>
            <person name="Grandaubert J."/>
            <person name="Bhattacharyya A."/>
            <person name="Stukenbrock E.H."/>
        </authorList>
    </citation>
    <scope>NUCLEOTIDE SEQUENCE [LARGE SCALE GENOMIC DNA]</scope>
    <source>
        <strain evidence="2 3">Zb18110</strain>
    </source>
</reference>
<gene>
    <name evidence="2" type="ORF">TI39_contig4173g00032</name>
</gene>
<evidence type="ECO:0000313" key="2">
    <source>
        <dbReference type="EMBL" id="KJX94598.1"/>
    </source>
</evidence>
<dbReference type="InterPro" id="IPR024079">
    <property type="entry name" value="MetalloPept_cat_dom_sf"/>
</dbReference>
<comment type="caution">
    <text evidence="2">The sequence shown here is derived from an EMBL/GenBank/DDBJ whole genome shotgun (WGS) entry which is preliminary data.</text>
</comment>
<keyword evidence="3" id="KW-1185">Reference proteome</keyword>
<dbReference type="AlphaFoldDB" id="A0A0F4GB35"/>
<evidence type="ECO:0000256" key="1">
    <source>
        <dbReference type="SAM" id="MobiDB-lite"/>
    </source>
</evidence>
<dbReference type="SUPFAM" id="SSF55486">
    <property type="entry name" value="Metalloproteases ('zincins'), catalytic domain"/>
    <property type="match status" value="1"/>
</dbReference>
<feature type="region of interest" description="Disordered" evidence="1">
    <location>
        <begin position="73"/>
        <end position="93"/>
    </location>
</feature>
<dbReference type="Proteomes" id="UP000033647">
    <property type="component" value="Unassembled WGS sequence"/>
</dbReference>
<dbReference type="EMBL" id="LAFY01004132">
    <property type="protein sequence ID" value="KJX94598.1"/>
    <property type="molecule type" value="Genomic_DNA"/>
</dbReference>